<feature type="domain" description="EXS" evidence="7">
    <location>
        <begin position="427"/>
        <end position="638"/>
    </location>
</feature>
<reference evidence="8 9" key="1">
    <citation type="submission" date="2024-03" db="EMBL/GenBank/DDBJ databases">
        <title>Aureococcus anophagefferens CCMP1851 and Kratosvirus quantuckense: Draft genome of a second virus-susceptible host strain in the model system.</title>
        <authorList>
            <person name="Chase E."/>
            <person name="Truchon A.R."/>
            <person name="Schepens W."/>
            <person name="Wilhelm S.W."/>
        </authorList>
    </citation>
    <scope>NUCLEOTIDE SEQUENCE [LARGE SCALE GENOMIC DNA]</scope>
    <source>
        <strain evidence="8 9">CCMP1851</strain>
    </source>
</reference>
<feature type="transmembrane region" description="Helical" evidence="6">
    <location>
        <begin position="640"/>
        <end position="658"/>
    </location>
</feature>
<feature type="region of interest" description="Disordered" evidence="5">
    <location>
        <begin position="60"/>
        <end position="91"/>
    </location>
</feature>
<accession>A0ABR1GBE9</accession>
<keyword evidence="9" id="KW-1185">Reference proteome</keyword>
<name>A0ABR1GBE9_AURAN</name>
<keyword evidence="2 6" id="KW-0812">Transmembrane</keyword>
<proteinExistence type="predicted"/>
<organism evidence="8 9">
    <name type="scientific">Aureococcus anophagefferens</name>
    <name type="common">Harmful bloom alga</name>
    <dbReference type="NCBI Taxonomy" id="44056"/>
    <lineage>
        <taxon>Eukaryota</taxon>
        <taxon>Sar</taxon>
        <taxon>Stramenopiles</taxon>
        <taxon>Ochrophyta</taxon>
        <taxon>Pelagophyceae</taxon>
        <taxon>Pelagomonadales</taxon>
        <taxon>Pelagomonadaceae</taxon>
        <taxon>Aureococcus</taxon>
    </lineage>
</organism>
<dbReference type="Pfam" id="PF03124">
    <property type="entry name" value="EXS"/>
    <property type="match status" value="1"/>
</dbReference>
<dbReference type="PANTHER" id="PTHR10783">
    <property type="entry name" value="XENOTROPIC AND POLYTROPIC RETROVIRUS RECEPTOR 1-RELATED"/>
    <property type="match status" value="1"/>
</dbReference>
<evidence type="ECO:0000313" key="8">
    <source>
        <dbReference type="EMBL" id="KAK7250367.1"/>
    </source>
</evidence>
<sequence length="750" mass="83902">MVQFGKRFESAQKGRWQRHNADYERLKLLLALATKAHERAPSTAHVSNYGDAGGGDVGLLAKAAGGDGGPPPGSLDASLSPTGVEHRDVSDVPRRSLAQLDADARELVDFTVWNFTAFTKITKKRDKKFKHERPIRERFCAVVRERDCWAAASARSLLADVHARYAELFTDGDATEAQLELRETTRGMDDQGLYGGRSPIAALRFGYRAGVAATLAVWVMWDCVEVVDSVHKHTSHDSVAAKAAWPVFRVCGVLLAWHWLWGVSLHVWSRFRVNAQFLFDVVDTPRQPAPTASDVFDECILETNVLLGLLLVYYKSTYRGGLPKFLHDQSPSRLLPVVAPLLLIVFVTSRLVFPWQRRRPMWGCLARIVRAPFCEVRFVDTYVADVLTSMAKVWLDVLWVSAFLGSGACVARGSDVDQLDAVHAWTSSAPFQMVLAPAVCVLPVWFRFAQCLRKYRDVGDSAARWVHFWNAGKYALSLVVTLWSALAGRSPTAKLEPGWVFFFLLSSAYSWVWDVTVDWGLVVCRRSRKHEGGCAPLSRPTRMYPRSSWYRFAAAFDVFGRFVWLATLVPPTAFGSSIHEFLPDYLTPVLALAELARRCVWGFFRLENEHISNAFMHRREGNSVPSHLRRAPKKEPNKRALSIVEAVAIAVLVITLLTRMTLAKRDAEYHLHHDHAPNDGVPNATLAPRAADDDDALRVYDDAAVHHHHHSGHHSGVSFDDDDDSVPKAVAFDDDDDRDVAAAAPTFNYR</sequence>
<feature type="region of interest" description="Disordered" evidence="5">
    <location>
        <begin position="706"/>
        <end position="737"/>
    </location>
</feature>
<comment type="subcellular location">
    <subcellularLocation>
        <location evidence="1">Membrane</location>
        <topology evidence="1">Multi-pass membrane protein</topology>
    </subcellularLocation>
</comment>
<evidence type="ECO:0000256" key="5">
    <source>
        <dbReference type="SAM" id="MobiDB-lite"/>
    </source>
</evidence>
<comment type="caution">
    <text evidence="8">The sequence shown here is derived from an EMBL/GenBank/DDBJ whole genome shotgun (WGS) entry which is preliminary data.</text>
</comment>
<feature type="transmembrane region" description="Helical" evidence="6">
    <location>
        <begin position="498"/>
        <end position="521"/>
    </location>
</feature>
<evidence type="ECO:0000256" key="4">
    <source>
        <dbReference type="ARBA" id="ARBA00023136"/>
    </source>
</evidence>
<evidence type="ECO:0000256" key="6">
    <source>
        <dbReference type="SAM" id="Phobius"/>
    </source>
</evidence>
<evidence type="ECO:0000259" key="7">
    <source>
        <dbReference type="PROSITE" id="PS51380"/>
    </source>
</evidence>
<feature type="transmembrane region" description="Helical" evidence="6">
    <location>
        <begin position="425"/>
        <end position="446"/>
    </location>
</feature>
<evidence type="ECO:0000256" key="2">
    <source>
        <dbReference type="ARBA" id="ARBA00022692"/>
    </source>
</evidence>
<dbReference type="EMBL" id="JBBJCI010000037">
    <property type="protein sequence ID" value="KAK7250367.1"/>
    <property type="molecule type" value="Genomic_DNA"/>
</dbReference>
<feature type="transmembrane region" description="Helical" evidence="6">
    <location>
        <begin position="393"/>
        <end position="413"/>
    </location>
</feature>
<gene>
    <name evidence="8" type="ORF">SO694_00007551</name>
</gene>
<feature type="transmembrane region" description="Helical" evidence="6">
    <location>
        <begin position="334"/>
        <end position="353"/>
    </location>
</feature>
<keyword evidence="4 6" id="KW-0472">Membrane</keyword>
<evidence type="ECO:0000256" key="1">
    <source>
        <dbReference type="ARBA" id="ARBA00004141"/>
    </source>
</evidence>
<keyword evidence="3 6" id="KW-1133">Transmembrane helix</keyword>
<protein>
    <recommendedName>
        <fullName evidence="7">EXS domain-containing protein</fullName>
    </recommendedName>
</protein>
<feature type="transmembrane region" description="Helical" evidence="6">
    <location>
        <begin position="467"/>
        <end position="486"/>
    </location>
</feature>
<dbReference type="PANTHER" id="PTHR10783:SF103">
    <property type="entry name" value="SOLUTE CARRIER FAMILY 53 MEMBER 1"/>
    <property type="match status" value="1"/>
</dbReference>
<dbReference type="Proteomes" id="UP001363151">
    <property type="component" value="Unassembled WGS sequence"/>
</dbReference>
<dbReference type="PROSITE" id="PS51380">
    <property type="entry name" value="EXS"/>
    <property type="match status" value="1"/>
</dbReference>
<dbReference type="InterPro" id="IPR004342">
    <property type="entry name" value="EXS_C"/>
</dbReference>
<evidence type="ECO:0000256" key="3">
    <source>
        <dbReference type="ARBA" id="ARBA00022989"/>
    </source>
</evidence>
<evidence type="ECO:0000313" key="9">
    <source>
        <dbReference type="Proteomes" id="UP001363151"/>
    </source>
</evidence>